<sequence>MEAPIREVVTRAITIPRSLRRTSRLRRDLMLITAIASTLLGFLAHVLYVSLSFDIGNRVRKTAGTRNDDVIRDGLDGVDERISTSGRDDQNSVAQRGRLLSKRRARSGDSFDLLPERAWG</sequence>
<keyword evidence="1" id="KW-1133">Transmembrane helix</keyword>
<protein>
    <recommendedName>
        <fullName evidence="3">Transmembrane protein</fullName>
    </recommendedName>
</protein>
<gene>
    <name evidence="2" type="ORF">RMAR0315_LOCUS6319</name>
</gene>
<reference evidence="2" key="1">
    <citation type="submission" date="2021-01" db="EMBL/GenBank/DDBJ databases">
        <authorList>
            <person name="Corre E."/>
            <person name="Pelletier E."/>
            <person name="Niang G."/>
            <person name="Scheremetjew M."/>
            <person name="Finn R."/>
            <person name="Kale V."/>
            <person name="Holt S."/>
            <person name="Cochrane G."/>
            <person name="Meng A."/>
            <person name="Brown T."/>
            <person name="Cohen L."/>
        </authorList>
    </citation>
    <scope>NUCLEOTIDE SEQUENCE</scope>
    <source>
        <strain evidence="2">UTEX LB 2760</strain>
    </source>
</reference>
<keyword evidence="1" id="KW-0472">Membrane</keyword>
<proteinExistence type="predicted"/>
<dbReference type="AlphaFoldDB" id="A0A7S0G3M2"/>
<dbReference type="EMBL" id="HBEK01011506">
    <property type="protein sequence ID" value="CAD8396332.1"/>
    <property type="molecule type" value="Transcribed_RNA"/>
</dbReference>
<evidence type="ECO:0000256" key="1">
    <source>
        <dbReference type="SAM" id="Phobius"/>
    </source>
</evidence>
<accession>A0A7S0G3M2</accession>
<feature type="transmembrane region" description="Helical" evidence="1">
    <location>
        <begin position="29"/>
        <end position="51"/>
    </location>
</feature>
<organism evidence="2">
    <name type="scientific">Rhodosorus marinus</name>
    <dbReference type="NCBI Taxonomy" id="101924"/>
    <lineage>
        <taxon>Eukaryota</taxon>
        <taxon>Rhodophyta</taxon>
        <taxon>Stylonematophyceae</taxon>
        <taxon>Stylonematales</taxon>
        <taxon>Stylonemataceae</taxon>
        <taxon>Rhodosorus</taxon>
    </lineage>
</organism>
<keyword evidence="1" id="KW-0812">Transmembrane</keyword>
<name>A0A7S0G3M2_9RHOD</name>
<evidence type="ECO:0000313" key="2">
    <source>
        <dbReference type="EMBL" id="CAD8396332.1"/>
    </source>
</evidence>
<evidence type="ECO:0008006" key="3">
    <source>
        <dbReference type="Google" id="ProtNLM"/>
    </source>
</evidence>